<gene>
    <name evidence="2" type="ORF">I8J29_22510</name>
</gene>
<dbReference type="RefSeq" id="WP_208849715.1">
    <property type="nucleotide sequence ID" value="NZ_JAGGDJ010000025.1"/>
</dbReference>
<evidence type="ECO:0000313" key="3">
    <source>
        <dbReference type="Proteomes" id="UP000670947"/>
    </source>
</evidence>
<protein>
    <submittedName>
        <fullName evidence="2">Uncharacterized protein</fullName>
    </submittedName>
</protein>
<keyword evidence="1" id="KW-0472">Membrane</keyword>
<dbReference type="EMBL" id="JAGGDJ010000025">
    <property type="protein sequence ID" value="MBO7746980.1"/>
    <property type="molecule type" value="Genomic_DNA"/>
</dbReference>
<proteinExistence type="predicted"/>
<organism evidence="2 3">
    <name type="scientific">Paenibacillus artemisiicola</name>
    <dbReference type="NCBI Taxonomy" id="1172618"/>
    <lineage>
        <taxon>Bacteria</taxon>
        <taxon>Bacillati</taxon>
        <taxon>Bacillota</taxon>
        <taxon>Bacilli</taxon>
        <taxon>Bacillales</taxon>
        <taxon>Paenibacillaceae</taxon>
        <taxon>Paenibacillus</taxon>
    </lineage>
</organism>
<comment type="caution">
    <text evidence="2">The sequence shown here is derived from an EMBL/GenBank/DDBJ whole genome shotgun (WGS) entry which is preliminary data.</text>
</comment>
<evidence type="ECO:0000313" key="2">
    <source>
        <dbReference type="EMBL" id="MBO7746980.1"/>
    </source>
</evidence>
<keyword evidence="3" id="KW-1185">Reference proteome</keyword>
<dbReference type="Proteomes" id="UP000670947">
    <property type="component" value="Unassembled WGS sequence"/>
</dbReference>
<name>A0ABS3WFU0_9BACL</name>
<keyword evidence="1" id="KW-1133">Transmembrane helix</keyword>
<evidence type="ECO:0000256" key="1">
    <source>
        <dbReference type="SAM" id="Phobius"/>
    </source>
</evidence>
<feature type="transmembrane region" description="Helical" evidence="1">
    <location>
        <begin position="33"/>
        <end position="52"/>
    </location>
</feature>
<keyword evidence="1" id="KW-0812">Transmembrane</keyword>
<reference evidence="2 3" key="1">
    <citation type="submission" date="2021-03" db="EMBL/GenBank/DDBJ databases">
        <title>Paenibacillus artemisicola MWE-103 whole genome sequence.</title>
        <authorList>
            <person name="Ham Y.J."/>
        </authorList>
    </citation>
    <scope>NUCLEOTIDE SEQUENCE [LARGE SCALE GENOMIC DNA]</scope>
    <source>
        <strain evidence="2 3">MWE-103</strain>
    </source>
</reference>
<sequence length="81" mass="9269">MMWYAIPSLLTVSFVLAVAQWRWTRKAPRREKVAYWVLTAIGWTIGVLLYLFPHLPGPSQFVDYLFGRLGTTLINRGQAGT</sequence>
<accession>A0ABS3WFU0</accession>